<name>A0A6N7Q274_9BACT</name>
<evidence type="ECO:0000313" key="2">
    <source>
        <dbReference type="Proteomes" id="UP000440224"/>
    </source>
</evidence>
<comment type="caution">
    <text evidence="1">The sequence shown here is derived from an EMBL/GenBank/DDBJ whole genome shotgun (WGS) entry which is preliminary data.</text>
</comment>
<dbReference type="EMBL" id="WJIE01000011">
    <property type="protein sequence ID" value="MRG96364.1"/>
    <property type="molecule type" value="Genomic_DNA"/>
</dbReference>
<dbReference type="AlphaFoldDB" id="A0A6N7Q274"/>
<proteinExistence type="predicted"/>
<dbReference type="Proteomes" id="UP000440224">
    <property type="component" value="Unassembled WGS sequence"/>
</dbReference>
<organism evidence="1 2">
    <name type="scientific">Polyangium spumosum</name>
    <dbReference type="NCBI Taxonomy" id="889282"/>
    <lineage>
        <taxon>Bacteria</taxon>
        <taxon>Pseudomonadati</taxon>
        <taxon>Myxococcota</taxon>
        <taxon>Polyangia</taxon>
        <taxon>Polyangiales</taxon>
        <taxon>Polyangiaceae</taxon>
        <taxon>Polyangium</taxon>
    </lineage>
</organism>
<sequence length="291" mass="30842">MTILPQSFVEIIEGVTGRQNCGCDPCCPDQSQSAEGPWMVTVTPHHAGRAILRSSPETLGYGPSDAGTNWIMFLDAGTPLTVLDTTQDMSFYRVVTADGQEGWIGSGRTAYLSGLCLGHPFIDRWDGRDGSPRTALIHARTIMNGELKGSDYANRCLRFVSDCYNITGVQPRCPLMYNPGRCGYAGNAIGAYRALQRCAKMLPLISPLPTGAIVFWGPSGKNGNHGHVAIALEDGVQIITSGFVTSAGVPTNVEIMESVAAVATWTGAIALGYTTPEVAFTPGSWGAASPP</sequence>
<dbReference type="OrthoDB" id="5418566at2"/>
<evidence type="ECO:0000313" key="1">
    <source>
        <dbReference type="EMBL" id="MRG96364.1"/>
    </source>
</evidence>
<accession>A0A6N7Q274</accession>
<reference evidence="1 2" key="1">
    <citation type="submission" date="2019-10" db="EMBL/GenBank/DDBJ databases">
        <title>A soil myxobacterium in the family Polyangiaceae.</title>
        <authorList>
            <person name="Li Y."/>
            <person name="Wang J."/>
        </authorList>
    </citation>
    <scope>NUCLEOTIDE SEQUENCE [LARGE SCALE GENOMIC DNA]</scope>
    <source>
        <strain evidence="1 2">DSM 14734</strain>
    </source>
</reference>
<dbReference type="RefSeq" id="WP_153823171.1">
    <property type="nucleotide sequence ID" value="NZ_WJIE01000011.1"/>
</dbReference>
<keyword evidence="2" id="KW-1185">Reference proteome</keyword>
<protein>
    <submittedName>
        <fullName evidence="1">Uncharacterized protein</fullName>
    </submittedName>
</protein>
<gene>
    <name evidence="1" type="ORF">GF068_31235</name>
</gene>